<keyword evidence="4" id="KW-1005">Bacterial flagellum biogenesis</keyword>
<dbReference type="CDD" id="cd11614">
    <property type="entry name" value="SAF_CpaB_FlgA_like"/>
    <property type="match status" value="1"/>
</dbReference>
<feature type="domain" description="SAF" evidence="5">
    <location>
        <begin position="113"/>
        <end position="175"/>
    </location>
</feature>
<gene>
    <name evidence="6" type="primary">flgA</name>
    <name evidence="6" type="ORF">J6I44_00755</name>
</gene>
<comment type="subcellular location">
    <subcellularLocation>
        <location evidence="1 4">Periplasm</location>
    </subcellularLocation>
</comment>
<dbReference type="EMBL" id="JAGGJA010000001">
    <property type="protein sequence ID" value="MCW9705356.1"/>
    <property type="molecule type" value="Genomic_DNA"/>
</dbReference>
<dbReference type="SMART" id="SM00858">
    <property type="entry name" value="SAF"/>
    <property type="match status" value="1"/>
</dbReference>
<evidence type="ECO:0000256" key="2">
    <source>
        <dbReference type="ARBA" id="ARBA00022729"/>
    </source>
</evidence>
<keyword evidence="6" id="KW-0969">Cilium</keyword>
<evidence type="ECO:0000259" key="5">
    <source>
        <dbReference type="SMART" id="SM00858"/>
    </source>
</evidence>
<dbReference type="InterPro" id="IPR013974">
    <property type="entry name" value="SAF"/>
</dbReference>
<organism evidence="6 7">
    <name type="scientific">Fodinibius salsisoli</name>
    <dbReference type="NCBI Taxonomy" id="2820877"/>
    <lineage>
        <taxon>Bacteria</taxon>
        <taxon>Pseudomonadati</taxon>
        <taxon>Balneolota</taxon>
        <taxon>Balneolia</taxon>
        <taxon>Balneolales</taxon>
        <taxon>Balneolaceae</taxon>
        <taxon>Fodinibius</taxon>
    </lineage>
</organism>
<dbReference type="RefSeq" id="WP_265764018.1">
    <property type="nucleotide sequence ID" value="NZ_JAGGJA010000001.1"/>
</dbReference>
<dbReference type="InterPro" id="IPR039246">
    <property type="entry name" value="Flagellar_FlgA"/>
</dbReference>
<proteinExistence type="inferred from homology"/>
<reference evidence="6 7" key="1">
    <citation type="submission" date="2021-03" db="EMBL/GenBank/DDBJ databases">
        <title>Aliifodinibius sp. nov., a new bacterium isolated from saline soil.</title>
        <authorList>
            <person name="Galisteo C."/>
            <person name="De La Haba R."/>
            <person name="Sanchez-Porro C."/>
            <person name="Ventosa A."/>
        </authorList>
    </citation>
    <scope>NUCLEOTIDE SEQUENCE [LARGE SCALE GENOMIC DNA]</scope>
    <source>
        <strain evidence="6 7">1BSP15-2V2</strain>
    </source>
</reference>
<evidence type="ECO:0000256" key="1">
    <source>
        <dbReference type="ARBA" id="ARBA00004418"/>
    </source>
</evidence>
<dbReference type="PANTHER" id="PTHR36307">
    <property type="entry name" value="FLAGELLA BASAL BODY P-RING FORMATION PROTEIN FLGA"/>
    <property type="match status" value="1"/>
</dbReference>
<dbReference type="Gene3D" id="3.90.1210.10">
    <property type="entry name" value="Antifreeze-like/N-acetylneuraminic acid synthase C-terminal domain"/>
    <property type="match status" value="1"/>
</dbReference>
<dbReference type="InterPro" id="IPR017585">
    <property type="entry name" value="SAF_FlgA"/>
</dbReference>
<evidence type="ECO:0000256" key="4">
    <source>
        <dbReference type="RuleBase" id="RU362063"/>
    </source>
</evidence>
<dbReference type="Pfam" id="PF13144">
    <property type="entry name" value="ChapFlgA"/>
    <property type="match status" value="1"/>
</dbReference>
<accession>A0ABT3PHG3</accession>
<evidence type="ECO:0000313" key="7">
    <source>
        <dbReference type="Proteomes" id="UP001207918"/>
    </source>
</evidence>
<dbReference type="Gene3D" id="2.30.30.760">
    <property type="match status" value="1"/>
</dbReference>
<keyword evidence="2" id="KW-0732">Signal</keyword>
<evidence type="ECO:0000313" key="6">
    <source>
        <dbReference type="EMBL" id="MCW9705356.1"/>
    </source>
</evidence>
<name>A0ABT3PHG3_9BACT</name>
<keyword evidence="3 4" id="KW-0574">Periplasm</keyword>
<evidence type="ECO:0000256" key="3">
    <source>
        <dbReference type="ARBA" id="ARBA00022764"/>
    </source>
</evidence>
<keyword evidence="6" id="KW-0966">Cell projection</keyword>
<dbReference type="Proteomes" id="UP001207918">
    <property type="component" value="Unassembled WGS sequence"/>
</dbReference>
<sequence length="240" mass="27462">MKLRATIFFLLIFVSLGELPLQAGIDRGEDDEMKSFILDQAQKKLAQRLANGEVRFEIQPRWIPDQLLRQSPAQITDIQILGQLRRYTNFEVTYSHRGNRQRVEVQLKVKVEQKLPVVVGRVRKGSKLKADDLAMQWVSILKNRAAYYADTKELIGKTLRQTLLSGQPIRKSYVSRDLIIKAGDEVQVFVKRNGVQVQVSGEAREDGAKGDRITIFCNKTNRKYVGEVIRPGVILWKNTL</sequence>
<comment type="similarity">
    <text evidence="4">Belongs to the FlgA family.</text>
</comment>
<keyword evidence="6" id="KW-0282">Flagellum</keyword>
<comment type="function">
    <text evidence="4">Involved in the assembly process of the P-ring formation. It may associate with FlgF on the rod constituting a structure essential for the P-ring assembly or may act as a modulator protein for the P-ring assembly.</text>
</comment>
<comment type="caution">
    <text evidence="6">The sequence shown here is derived from an EMBL/GenBank/DDBJ whole genome shotgun (WGS) entry which is preliminary data.</text>
</comment>
<dbReference type="NCBIfam" id="TIGR03170">
    <property type="entry name" value="flgA_cterm"/>
    <property type="match status" value="1"/>
</dbReference>
<keyword evidence="7" id="KW-1185">Reference proteome</keyword>
<protein>
    <recommendedName>
        <fullName evidence="4">Flagella basal body P-ring formation protein FlgA</fullName>
    </recommendedName>
</protein>
<dbReference type="PANTHER" id="PTHR36307:SF1">
    <property type="entry name" value="FLAGELLA BASAL BODY P-RING FORMATION PROTEIN FLGA"/>
    <property type="match status" value="1"/>
</dbReference>